<proteinExistence type="predicted"/>
<organism evidence="3 4">
    <name type="scientific">Paludibacter jiangxiensis</name>
    <dbReference type="NCBI Taxonomy" id="681398"/>
    <lineage>
        <taxon>Bacteria</taxon>
        <taxon>Pseudomonadati</taxon>
        <taxon>Bacteroidota</taxon>
        <taxon>Bacteroidia</taxon>
        <taxon>Bacteroidales</taxon>
        <taxon>Paludibacteraceae</taxon>
        <taxon>Paludibacter</taxon>
    </lineage>
</organism>
<evidence type="ECO:0000256" key="1">
    <source>
        <dbReference type="SAM" id="SignalP"/>
    </source>
</evidence>
<dbReference type="CDD" id="cd08983">
    <property type="entry name" value="GH43_Bt3655-like"/>
    <property type="match status" value="1"/>
</dbReference>
<dbReference type="Pfam" id="PF22847">
    <property type="entry name" value="BT_3657-like_N"/>
    <property type="match status" value="1"/>
</dbReference>
<keyword evidence="4" id="KW-1185">Reference proteome</keyword>
<keyword evidence="1" id="KW-0732">Signal</keyword>
<dbReference type="AlphaFoldDB" id="A0A170YZV5"/>
<accession>A0A170YZV5</accession>
<dbReference type="InterPro" id="IPR023296">
    <property type="entry name" value="Glyco_hydro_beta-prop_sf"/>
</dbReference>
<feature type="chain" id="PRO_5007904947" description="Arabinosidase BT-3657-like N-terminal domain-containing protein" evidence="1">
    <location>
        <begin position="21"/>
        <end position="305"/>
    </location>
</feature>
<dbReference type="Proteomes" id="UP000076586">
    <property type="component" value="Unassembled WGS sequence"/>
</dbReference>
<dbReference type="InterPro" id="IPR055133">
    <property type="entry name" value="BT_3657-like_N"/>
</dbReference>
<dbReference type="RefSeq" id="WP_068702215.1">
    <property type="nucleotide sequence ID" value="NZ_BDCR01000001.1"/>
</dbReference>
<reference evidence="4" key="2">
    <citation type="journal article" date="2017" name="Genome Announc.">
        <title>Draft genome sequence of Paludibacter jiangxiensis NM7(T), a propionate-producing fermentative bacterium.</title>
        <authorList>
            <person name="Qiu Y.-L."/>
            <person name="Tourlousse D.M."/>
            <person name="Matsuura N."/>
            <person name="Ohashi A."/>
            <person name="Sekiguchi Y."/>
        </authorList>
    </citation>
    <scope>NUCLEOTIDE SEQUENCE [LARGE SCALE GENOMIC DNA]</scope>
    <source>
        <strain evidence="4">NM7</strain>
    </source>
</reference>
<evidence type="ECO:0000313" key="3">
    <source>
        <dbReference type="EMBL" id="GAT62211.1"/>
    </source>
</evidence>
<protein>
    <recommendedName>
        <fullName evidence="2">Arabinosidase BT-3657-like N-terminal domain-containing protein</fullName>
    </recommendedName>
</protein>
<sequence>MKQLIFSFLFVFTLLPLAKAQDAYLFATFREPQQDGLLLAGSTDGYHWQSLGGPFNTPGVGTDKIMRDPSVCQGPDGTFYMVWTSSWTKDKGFGYASSKDLIHWTPSKYIEVMKYEPTTVNTWAPEVFYDDVHKQFIIMWASTIPYRFEKGQEAEDNNHRMYYCTTKDFKTFSKTKLFLDPKFSVIDCVLLKRAPKDYVLILKDNTRPERDVKVAFAKSPLGPFTTPSAAITPHFTEGPTVTKVGNDYLVYFEFYKDKKYGAVKTRDFKSFTDATNEVSLPQGHKHGTIFKVSAKFYDQLLKNLN</sequence>
<reference evidence="4" key="1">
    <citation type="submission" date="2016-04" db="EMBL/GenBank/DDBJ databases">
        <title>Draft genome sequence of Paludibacter jiangxiensis strain NM7.</title>
        <authorList>
            <person name="Qiu Y."/>
            <person name="Matsuura N."/>
            <person name="Ohashi A."/>
            <person name="Tourlousse M.D."/>
            <person name="Sekiguchi Y."/>
        </authorList>
    </citation>
    <scope>NUCLEOTIDE SEQUENCE [LARGE SCALE GENOMIC DNA]</scope>
    <source>
        <strain evidence="4">NM7</strain>
    </source>
</reference>
<dbReference type="EMBL" id="BDCR01000001">
    <property type="protein sequence ID" value="GAT62211.1"/>
    <property type="molecule type" value="Genomic_DNA"/>
</dbReference>
<feature type="signal peptide" evidence="1">
    <location>
        <begin position="1"/>
        <end position="20"/>
    </location>
</feature>
<dbReference type="SUPFAM" id="SSF75005">
    <property type="entry name" value="Arabinanase/levansucrase/invertase"/>
    <property type="match status" value="1"/>
</dbReference>
<comment type="caution">
    <text evidence="3">The sequence shown here is derived from an EMBL/GenBank/DDBJ whole genome shotgun (WGS) entry which is preliminary data.</text>
</comment>
<dbReference type="PANTHER" id="PTHR43301:SF3">
    <property type="entry name" value="ARABINAN ENDO-1,5-ALPHA-L-ARABINOSIDASE A-RELATED"/>
    <property type="match status" value="1"/>
</dbReference>
<name>A0A170YZV5_9BACT</name>
<dbReference type="InterPro" id="IPR050727">
    <property type="entry name" value="GH43_arabinanases"/>
</dbReference>
<dbReference type="OrthoDB" id="9758923at2"/>
<evidence type="ECO:0000313" key="4">
    <source>
        <dbReference type="Proteomes" id="UP000076586"/>
    </source>
</evidence>
<gene>
    <name evidence="3" type="ORF">PJIAN_1804</name>
</gene>
<evidence type="ECO:0000259" key="2">
    <source>
        <dbReference type="Pfam" id="PF22847"/>
    </source>
</evidence>
<dbReference type="PANTHER" id="PTHR43301">
    <property type="entry name" value="ARABINAN ENDO-1,5-ALPHA-L-ARABINOSIDASE"/>
    <property type="match status" value="1"/>
</dbReference>
<dbReference type="STRING" id="681398.PJIAN_1804"/>
<feature type="domain" description="Arabinosidase BT-3657-like N-terminal" evidence="2">
    <location>
        <begin position="24"/>
        <end position="119"/>
    </location>
</feature>
<dbReference type="Gene3D" id="2.115.10.20">
    <property type="entry name" value="Glycosyl hydrolase domain, family 43"/>
    <property type="match status" value="1"/>
</dbReference>